<protein>
    <submittedName>
        <fullName evidence="10">DNA-binding response regulator</fullName>
    </submittedName>
</protein>
<evidence type="ECO:0000256" key="1">
    <source>
        <dbReference type="ARBA" id="ARBA00022553"/>
    </source>
</evidence>
<dbReference type="SMART" id="SM00862">
    <property type="entry name" value="Trans_reg_C"/>
    <property type="match status" value="1"/>
</dbReference>
<evidence type="ECO:0000256" key="6">
    <source>
        <dbReference type="PROSITE-ProRule" id="PRU00169"/>
    </source>
</evidence>
<dbReference type="SMART" id="SM00448">
    <property type="entry name" value="REC"/>
    <property type="match status" value="1"/>
</dbReference>
<dbReference type="Gene3D" id="3.40.50.2300">
    <property type="match status" value="1"/>
</dbReference>
<proteinExistence type="predicted"/>
<sequence length="232" mass="26367">MEQQEGAAMNILVIEDHRDIHDNLLEFFELRGHAVEGALDGLSGLHLAASKRFDAIILDIMLPGIDGNQICRSLRQYSKSEVAIVMLSARDELDDRLIGFKVGADDYITKPFAMSEVLARVEAVVSRRQPRNNRVMMVADLQFDLDTLEITRNRRPLKLNPTNMKLLELLMRKSPHIVKRSELEEVLWGRDAPNSSSLRSNIHMLRRALDGEHETPLLHTAHGLGYKLCVQR</sequence>
<keyword evidence="4 7" id="KW-0238">DNA-binding</keyword>
<keyword evidence="1 6" id="KW-0597">Phosphoprotein</keyword>
<dbReference type="InterPro" id="IPR001789">
    <property type="entry name" value="Sig_transdc_resp-reg_receiver"/>
</dbReference>
<evidence type="ECO:0000256" key="3">
    <source>
        <dbReference type="ARBA" id="ARBA00023015"/>
    </source>
</evidence>
<dbReference type="PROSITE" id="PS51755">
    <property type="entry name" value="OMPR_PHOB"/>
    <property type="match status" value="1"/>
</dbReference>
<feature type="modified residue" description="4-aspartylphosphate" evidence="6">
    <location>
        <position position="59"/>
    </location>
</feature>
<dbReference type="PANTHER" id="PTHR48111:SF22">
    <property type="entry name" value="REGULATOR OF RPOS"/>
    <property type="match status" value="1"/>
</dbReference>
<evidence type="ECO:0000313" key="11">
    <source>
        <dbReference type="Proteomes" id="UP000271468"/>
    </source>
</evidence>
<dbReference type="GO" id="GO:0006355">
    <property type="term" value="P:regulation of DNA-templated transcription"/>
    <property type="evidence" value="ECO:0007669"/>
    <property type="project" value="InterPro"/>
</dbReference>
<dbReference type="GO" id="GO:0000156">
    <property type="term" value="F:phosphorelay response regulator activity"/>
    <property type="evidence" value="ECO:0007669"/>
    <property type="project" value="TreeGrafter"/>
</dbReference>
<keyword evidence="5" id="KW-0804">Transcription</keyword>
<dbReference type="Pfam" id="PF00072">
    <property type="entry name" value="Response_reg"/>
    <property type="match status" value="1"/>
</dbReference>
<comment type="caution">
    <text evidence="10">The sequence shown here is derived from an EMBL/GenBank/DDBJ whole genome shotgun (WGS) entry which is preliminary data.</text>
</comment>
<dbReference type="Pfam" id="PF00486">
    <property type="entry name" value="Trans_reg_C"/>
    <property type="match status" value="1"/>
</dbReference>
<dbReference type="AlphaFoldDB" id="A0A0P9R870"/>
<dbReference type="CDD" id="cd17574">
    <property type="entry name" value="REC_OmpR"/>
    <property type="match status" value="1"/>
</dbReference>
<keyword evidence="2" id="KW-0902">Two-component regulatory system</keyword>
<accession>A0A0P9R870</accession>
<dbReference type="SUPFAM" id="SSF52172">
    <property type="entry name" value="CheY-like"/>
    <property type="match status" value="1"/>
</dbReference>
<reference evidence="10 11" key="1">
    <citation type="submission" date="2018-08" db="EMBL/GenBank/DDBJ databases">
        <title>Recombination of ecologically and evolutionarily significant loci maintains genetic cohesion in the Pseudomonas syringae species complex.</title>
        <authorList>
            <person name="Dillon M."/>
            <person name="Thakur S."/>
            <person name="Almeida R.N.D."/>
            <person name="Weir B.S."/>
            <person name="Guttman D.S."/>
        </authorList>
    </citation>
    <scope>NUCLEOTIDE SEQUENCE [LARGE SCALE GENOMIC DNA]</scope>
    <source>
        <strain evidence="10 11">ICMP 12341</strain>
    </source>
</reference>
<feature type="domain" description="Response regulatory" evidence="8">
    <location>
        <begin position="10"/>
        <end position="125"/>
    </location>
</feature>
<dbReference type="Gene3D" id="1.10.10.10">
    <property type="entry name" value="Winged helix-like DNA-binding domain superfamily/Winged helix DNA-binding domain"/>
    <property type="match status" value="1"/>
</dbReference>
<feature type="DNA-binding region" description="OmpR/PhoB-type" evidence="7">
    <location>
        <begin position="133"/>
        <end position="230"/>
    </location>
</feature>
<evidence type="ECO:0000259" key="8">
    <source>
        <dbReference type="PROSITE" id="PS50110"/>
    </source>
</evidence>
<dbReference type="Gene3D" id="6.10.250.690">
    <property type="match status" value="1"/>
</dbReference>
<gene>
    <name evidence="10" type="ORF">ALQ65_02547</name>
</gene>
<organism evidence="10 11">
    <name type="scientific">Pseudomonas syringae pv. coriandricola</name>
    <dbReference type="NCBI Taxonomy" id="264453"/>
    <lineage>
        <taxon>Bacteria</taxon>
        <taxon>Pseudomonadati</taxon>
        <taxon>Pseudomonadota</taxon>
        <taxon>Gammaproteobacteria</taxon>
        <taxon>Pseudomonadales</taxon>
        <taxon>Pseudomonadaceae</taxon>
        <taxon>Pseudomonas</taxon>
    </lineage>
</organism>
<name>A0A0P9R870_9PSED</name>
<evidence type="ECO:0000313" key="10">
    <source>
        <dbReference type="EMBL" id="RMN08727.1"/>
    </source>
</evidence>
<dbReference type="GO" id="GO:0032993">
    <property type="term" value="C:protein-DNA complex"/>
    <property type="evidence" value="ECO:0007669"/>
    <property type="project" value="TreeGrafter"/>
</dbReference>
<dbReference type="InterPro" id="IPR039420">
    <property type="entry name" value="WalR-like"/>
</dbReference>
<evidence type="ECO:0000256" key="7">
    <source>
        <dbReference type="PROSITE-ProRule" id="PRU01091"/>
    </source>
</evidence>
<keyword evidence="3" id="KW-0805">Transcription regulation</keyword>
<dbReference type="GO" id="GO:0000976">
    <property type="term" value="F:transcription cis-regulatory region binding"/>
    <property type="evidence" value="ECO:0007669"/>
    <property type="project" value="TreeGrafter"/>
</dbReference>
<dbReference type="Proteomes" id="UP000271468">
    <property type="component" value="Unassembled WGS sequence"/>
</dbReference>
<feature type="domain" description="OmpR/PhoB-type" evidence="9">
    <location>
        <begin position="133"/>
        <end position="230"/>
    </location>
</feature>
<evidence type="ECO:0000256" key="5">
    <source>
        <dbReference type="ARBA" id="ARBA00023163"/>
    </source>
</evidence>
<dbReference type="CDD" id="cd00383">
    <property type="entry name" value="trans_reg_C"/>
    <property type="match status" value="1"/>
</dbReference>
<dbReference type="EMBL" id="RBOV01000311">
    <property type="protein sequence ID" value="RMN08727.1"/>
    <property type="molecule type" value="Genomic_DNA"/>
</dbReference>
<dbReference type="InterPro" id="IPR036388">
    <property type="entry name" value="WH-like_DNA-bd_sf"/>
</dbReference>
<evidence type="ECO:0000259" key="9">
    <source>
        <dbReference type="PROSITE" id="PS51755"/>
    </source>
</evidence>
<dbReference type="InterPro" id="IPR011006">
    <property type="entry name" value="CheY-like_superfamily"/>
</dbReference>
<dbReference type="PANTHER" id="PTHR48111">
    <property type="entry name" value="REGULATOR OF RPOS"/>
    <property type="match status" value="1"/>
</dbReference>
<evidence type="ECO:0000256" key="4">
    <source>
        <dbReference type="ARBA" id="ARBA00023125"/>
    </source>
</evidence>
<dbReference type="InterPro" id="IPR001867">
    <property type="entry name" value="OmpR/PhoB-type_DNA-bd"/>
</dbReference>
<evidence type="ECO:0000256" key="2">
    <source>
        <dbReference type="ARBA" id="ARBA00023012"/>
    </source>
</evidence>
<dbReference type="GO" id="GO:0005829">
    <property type="term" value="C:cytosol"/>
    <property type="evidence" value="ECO:0007669"/>
    <property type="project" value="TreeGrafter"/>
</dbReference>
<dbReference type="PROSITE" id="PS50110">
    <property type="entry name" value="RESPONSE_REGULATORY"/>
    <property type="match status" value="1"/>
</dbReference>